<accession>A0ABV7EM68</accession>
<evidence type="ECO:0000313" key="1">
    <source>
        <dbReference type="EMBL" id="MFC3103794.1"/>
    </source>
</evidence>
<sequence length="87" mass="9448">MATTLPNSPYASGISHSGVLFGFDLTEFLSMTDGNNTGSDNIWPESSETMNGAQRIYLQRLCGKAGVAFDDSWSEAQALERIKELEA</sequence>
<gene>
    <name evidence="1" type="ORF">ACFOSU_07810</name>
</gene>
<dbReference type="RefSeq" id="WP_380688164.1">
    <property type="nucleotide sequence ID" value="NZ_JBHRSS010000003.1"/>
</dbReference>
<name>A0ABV7EM68_9GAMM</name>
<dbReference type="EMBL" id="JBHRSS010000003">
    <property type="protein sequence ID" value="MFC3103794.1"/>
    <property type="molecule type" value="Genomic_DNA"/>
</dbReference>
<proteinExistence type="predicted"/>
<dbReference type="Pfam" id="PF11272">
    <property type="entry name" value="DUF3072"/>
    <property type="match status" value="1"/>
</dbReference>
<evidence type="ECO:0000313" key="2">
    <source>
        <dbReference type="Proteomes" id="UP001595462"/>
    </source>
</evidence>
<dbReference type="Proteomes" id="UP001595462">
    <property type="component" value="Unassembled WGS sequence"/>
</dbReference>
<reference evidence="2" key="1">
    <citation type="journal article" date="2019" name="Int. J. Syst. Evol. Microbiol.">
        <title>The Global Catalogue of Microorganisms (GCM) 10K type strain sequencing project: providing services to taxonomists for standard genome sequencing and annotation.</title>
        <authorList>
            <consortium name="The Broad Institute Genomics Platform"/>
            <consortium name="The Broad Institute Genome Sequencing Center for Infectious Disease"/>
            <person name="Wu L."/>
            <person name="Ma J."/>
        </authorList>
    </citation>
    <scope>NUCLEOTIDE SEQUENCE [LARGE SCALE GENOMIC DNA]</scope>
    <source>
        <strain evidence="2">KCTC 52640</strain>
    </source>
</reference>
<protein>
    <submittedName>
        <fullName evidence="1">DUF3072 domain-containing protein</fullName>
    </submittedName>
</protein>
<comment type="caution">
    <text evidence="1">The sequence shown here is derived from an EMBL/GenBank/DDBJ whole genome shotgun (WGS) entry which is preliminary data.</text>
</comment>
<organism evidence="1 2">
    <name type="scientific">Salinisphaera aquimarina</name>
    <dbReference type="NCBI Taxonomy" id="2094031"/>
    <lineage>
        <taxon>Bacteria</taxon>
        <taxon>Pseudomonadati</taxon>
        <taxon>Pseudomonadota</taxon>
        <taxon>Gammaproteobacteria</taxon>
        <taxon>Salinisphaerales</taxon>
        <taxon>Salinisphaeraceae</taxon>
        <taxon>Salinisphaera</taxon>
    </lineage>
</organism>
<dbReference type="InterPro" id="IPR021425">
    <property type="entry name" value="DUF3072"/>
</dbReference>
<keyword evidence="2" id="KW-1185">Reference proteome</keyword>